<evidence type="ECO:0000256" key="1">
    <source>
        <dbReference type="SAM" id="MobiDB-lite"/>
    </source>
</evidence>
<feature type="compositionally biased region" description="Low complexity" evidence="1">
    <location>
        <begin position="239"/>
        <end position="258"/>
    </location>
</feature>
<reference evidence="2" key="1">
    <citation type="journal article" date="2023" name="Mol. Phylogenet. Evol.">
        <title>Genome-scale phylogeny and comparative genomics of the fungal order Sordariales.</title>
        <authorList>
            <person name="Hensen N."/>
            <person name="Bonometti L."/>
            <person name="Westerberg I."/>
            <person name="Brannstrom I.O."/>
            <person name="Guillou S."/>
            <person name="Cros-Aarteil S."/>
            <person name="Calhoun S."/>
            <person name="Haridas S."/>
            <person name="Kuo A."/>
            <person name="Mondo S."/>
            <person name="Pangilinan J."/>
            <person name="Riley R."/>
            <person name="LaButti K."/>
            <person name="Andreopoulos B."/>
            <person name="Lipzen A."/>
            <person name="Chen C."/>
            <person name="Yan M."/>
            <person name="Daum C."/>
            <person name="Ng V."/>
            <person name="Clum A."/>
            <person name="Steindorff A."/>
            <person name="Ohm R.A."/>
            <person name="Martin F."/>
            <person name="Silar P."/>
            <person name="Natvig D.O."/>
            <person name="Lalanne C."/>
            <person name="Gautier V."/>
            <person name="Ament-Velasquez S.L."/>
            <person name="Kruys A."/>
            <person name="Hutchinson M.I."/>
            <person name="Powell A.J."/>
            <person name="Barry K."/>
            <person name="Miller A.N."/>
            <person name="Grigoriev I.V."/>
            <person name="Debuchy R."/>
            <person name="Gladieux P."/>
            <person name="Hiltunen Thoren M."/>
            <person name="Johannesson H."/>
        </authorList>
    </citation>
    <scope>NUCLEOTIDE SEQUENCE</scope>
    <source>
        <strain evidence="2">CBS 315.58</strain>
    </source>
</reference>
<keyword evidence="3" id="KW-1185">Reference proteome</keyword>
<feature type="region of interest" description="Disordered" evidence="1">
    <location>
        <begin position="1"/>
        <end position="88"/>
    </location>
</feature>
<feature type="compositionally biased region" description="Basic and acidic residues" evidence="1">
    <location>
        <begin position="54"/>
        <end position="67"/>
    </location>
</feature>
<comment type="caution">
    <text evidence="2">The sequence shown here is derived from an EMBL/GenBank/DDBJ whole genome shotgun (WGS) entry which is preliminary data.</text>
</comment>
<feature type="compositionally biased region" description="Low complexity" evidence="1">
    <location>
        <begin position="149"/>
        <end position="162"/>
    </location>
</feature>
<dbReference type="AlphaFoldDB" id="A0AAN7B0F3"/>
<proteinExistence type="predicted"/>
<sequence>MSDPNEISLDLDEHHIEQNDTQQDDQNAEMAKLMGFSSFTTTARTRRPRPPSVSDERPPCKKSRSDEGPATAQVLDGIHPISPKLAQPRLSCSSIIVTTDINIDISPSPTDQKQGALANWVGSPTITATRVDQDGEGHDAPADGDKGDQGQPQQSSESGPRGAPSDRGRSNFNQRGGRGGARGGRGGGHNPDWYIGYYDSRSNENPWEPLEKKKGLEPVGTWLERKPYQPRVGERQQQENEQQQPQPGQQPDQQSENTKNNKEAEEEAPATIPEAKAEVFMAAAT</sequence>
<reference evidence="2" key="2">
    <citation type="submission" date="2023-05" db="EMBL/GenBank/DDBJ databases">
        <authorList>
            <consortium name="Lawrence Berkeley National Laboratory"/>
            <person name="Steindorff A."/>
            <person name="Hensen N."/>
            <person name="Bonometti L."/>
            <person name="Westerberg I."/>
            <person name="Brannstrom I.O."/>
            <person name="Guillou S."/>
            <person name="Cros-Aarteil S."/>
            <person name="Calhoun S."/>
            <person name="Haridas S."/>
            <person name="Kuo A."/>
            <person name="Mondo S."/>
            <person name="Pangilinan J."/>
            <person name="Riley R."/>
            <person name="Labutti K."/>
            <person name="Andreopoulos B."/>
            <person name="Lipzen A."/>
            <person name="Chen C."/>
            <person name="Yanf M."/>
            <person name="Daum C."/>
            <person name="Ng V."/>
            <person name="Clum A."/>
            <person name="Ohm R."/>
            <person name="Martin F."/>
            <person name="Silar P."/>
            <person name="Natvig D."/>
            <person name="Lalanne C."/>
            <person name="Gautier V."/>
            <person name="Ament-Velasquez S.L."/>
            <person name="Kruys A."/>
            <person name="Hutchinson M.I."/>
            <person name="Powell A.J."/>
            <person name="Barry K."/>
            <person name="Miller A.N."/>
            <person name="Grigoriev I.V."/>
            <person name="Debuchy R."/>
            <person name="Gladieux P."/>
            <person name="Thoren M.H."/>
            <person name="Johannesson H."/>
        </authorList>
    </citation>
    <scope>NUCLEOTIDE SEQUENCE</scope>
    <source>
        <strain evidence="2">CBS 315.58</strain>
    </source>
</reference>
<feature type="compositionally biased region" description="Basic and acidic residues" evidence="1">
    <location>
        <begin position="131"/>
        <end position="148"/>
    </location>
</feature>
<dbReference type="EMBL" id="MU863875">
    <property type="protein sequence ID" value="KAK4205689.1"/>
    <property type="molecule type" value="Genomic_DNA"/>
</dbReference>
<accession>A0AAN7B0F3</accession>
<name>A0AAN7B0F3_9PEZI</name>
<feature type="region of interest" description="Disordered" evidence="1">
    <location>
        <begin position="106"/>
        <end position="285"/>
    </location>
</feature>
<feature type="compositionally biased region" description="Gly residues" evidence="1">
    <location>
        <begin position="176"/>
        <end position="189"/>
    </location>
</feature>
<protein>
    <submittedName>
        <fullName evidence="2">Uncharacterized protein</fullName>
    </submittedName>
</protein>
<evidence type="ECO:0000313" key="2">
    <source>
        <dbReference type="EMBL" id="KAK4205689.1"/>
    </source>
</evidence>
<organism evidence="2 3">
    <name type="scientific">Triangularia verruculosa</name>
    <dbReference type="NCBI Taxonomy" id="2587418"/>
    <lineage>
        <taxon>Eukaryota</taxon>
        <taxon>Fungi</taxon>
        <taxon>Dikarya</taxon>
        <taxon>Ascomycota</taxon>
        <taxon>Pezizomycotina</taxon>
        <taxon>Sordariomycetes</taxon>
        <taxon>Sordariomycetidae</taxon>
        <taxon>Sordariales</taxon>
        <taxon>Podosporaceae</taxon>
        <taxon>Triangularia</taxon>
    </lineage>
</organism>
<dbReference type="Proteomes" id="UP001303160">
    <property type="component" value="Unassembled WGS sequence"/>
</dbReference>
<feature type="compositionally biased region" description="Basic and acidic residues" evidence="1">
    <location>
        <begin position="223"/>
        <end position="238"/>
    </location>
</feature>
<gene>
    <name evidence="2" type="ORF">QBC40DRAFT_270692</name>
</gene>
<evidence type="ECO:0000313" key="3">
    <source>
        <dbReference type="Proteomes" id="UP001303160"/>
    </source>
</evidence>